<dbReference type="OrthoDB" id="9809746at2"/>
<keyword evidence="3 4" id="KW-0408">Iron</keyword>
<evidence type="ECO:0000259" key="5">
    <source>
        <dbReference type="PROSITE" id="PS51007"/>
    </source>
</evidence>
<dbReference type="EMBL" id="CP002480">
    <property type="protein sequence ID" value="ADW70665.1"/>
    <property type="molecule type" value="Genomic_DNA"/>
</dbReference>
<protein>
    <recommendedName>
        <fullName evidence="5">Cytochrome c domain-containing protein</fullName>
    </recommendedName>
</protein>
<sequence length="136" mass="14442">MLRFGTGLGVAAMLFMAWGLGGVKAQDDASKPEFYTTKVKPILETNCAKCHMGINHRGGLNIDTRAGMLKGGHDGTVLVPGDADKSLLVRLIRHEGPKDDPMPMPPNKPKLSDADIAVVAQWVKAGAVMPLDAVNP</sequence>
<evidence type="ECO:0000256" key="3">
    <source>
        <dbReference type="ARBA" id="ARBA00023004"/>
    </source>
</evidence>
<dbReference type="eggNOG" id="COG4654">
    <property type="taxonomic scope" value="Bacteria"/>
</dbReference>
<proteinExistence type="predicted"/>
<evidence type="ECO:0000256" key="4">
    <source>
        <dbReference type="PROSITE-ProRule" id="PRU00433"/>
    </source>
</evidence>
<gene>
    <name evidence="6" type="ordered locus">AciX9_3664</name>
</gene>
<name>E8X5N8_GRATM</name>
<dbReference type="PANTHER" id="PTHR35889">
    <property type="entry name" value="CYCLOINULO-OLIGOSACCHARIDE FRUCTANOTRANSFERASE-RELATED"/>
    <property type="match status" value="1"/>
</dbReference>
<evidence type="ECO:0000313" key="7">
    <source>
        <dbReference type="Proteomes" id="UP000000343"/>
    </source>
</evidence>
<keyword evidence="1 4" id="KW-0349">Heme</keyword>
<accession>E8X5N8</accession>
<dbReference type="GO" id="GO:0046872">
    <property type="term" value="F:metal ion binding"/>
    <property type="evidence" value="ECO:0007669"/>
    <property type="project" value="UniProtKB-KW"/>
</dbReference>
<keyword evidence="7" id="KW-1185">Reference proteome</keyword>
<dbReference type="InterPro" id="IPR036909">
    <property type="entry name" value="Cyt_c-like_dom_sf"/>
</dbReference>
<organism evidence="7">
    <name type="scientific">Granulicella tundricola (strain ATCC BAA-1859 / DSM 23138 / MP5ACTX9)</name>
    <dbReference type="NCBI Taxonomy" id="1198114"/>
    <lineage>
        <taxon>Bacteria</taxon>
        <taxon>Pseudomonadati</taxon>
        <taxon>Acidobacteriota</taxon>
        <taxon>Terriglobia</taxon>
        <taxon>Terriglobales</taxon>
        <taxon>Acidobacteriaceae</taxon>
        <taxon>Granulicella</taxon>
    </lineage>
</organism>
<dbReference type="RefSeq" id="WP_013581974.1">
    <property type="nucleotide sequence ID" value="NC_015064.1"/>
</dbReference>
<dbReference type="PROSITE" id="PS51007">
    <property type="entry name" value="CYTC"/>
    <property type="match status" value="1"/>
</dbReference>
<dbReference type="KEGG" id="acm:AciX9_3664"/>
<dbReference type="InterPro" id="IPR009056">
    <property type="entry name" value="Cyt_c-like_dom"/>
</dbReference>
<dbReference type="AlphaFoldDB" id="E8X5N8"/>
<dbReference type="InterPro" id="IPR011429">
    <property type="entry name" value="Cyt_c_Planctomycete-type"/>
</dbReference>
<dbReference type="Proteomes" id="UP000000343">
    <property type="component" value="Chromosome"/>
</dbReference>
<dbReference type="PANTHER" id="PTHR35889:SF3">
    <property type="entry name" value="F-BOX DOMAIN-CONTAINING PROTEIN"/>
    <property type="match status" value="1"/>
</dbReference>
<dbReference type="GO" id="GO:0009055">
    <property type="term" value="F:electron transfer activity"/>
    <property type="evidence" value="ECO:0007669"/>
    <property type="project" value="InterPro"/>
</dbReference>
<dbReference type="STRING" id="1198114.AciX9_3664"/>
<dbReference type="GO" id="GO:0020037">
    <property type="term" value="F:heme binding"/>
    <property type="evidence" value="ECO:0007669"/>
    <property type="project" value="InterPro"/>
</dbReference>
<dbReference type="Pfam" id="PF07635">
    <property type="entry name" value="PSCyt1"/>
    <property type="match status" value="1"/>
</dbReference>
<dbReference type="HOGENOM" id="CLU_151358_0_0_0"/>
<dbReference type="PaxDb" id="1198114-AciX9_3664"/>
<dbReference type="Gene3D" id="1.10.760.10">
    <property type="entry name" value="Cytochrome c-like domain"/>
    <property type="match status" value="1"/>
</dbReference>
<keyword evidence="2 4" id="KW-0479">Metal-binding</keyword>
<evidence type="ECO:0000256" key="1">
    <source>
        <dbReference type="ARBA" id="ARBA00022617"/>
    </source>
</evidence>
<feature type="domain" description="Cytochrome c" evidence="5">
    <location>
        <begin position="26"/>
        <end position="127"/>
    </location>
</feature>
<dbReference type="SUPFAM" id="SSF46626">
    <property type="entry name" value="Cytochrome c"/>
    <property type="match status" value="1"/>
</dbReference>
<evidence type="ECO:0000313" key="6">
    <source>
        <dbReference type="EMBL" id="ADW70665.1"/>
    </source>
</evidence>
<evidence type="ECO:0000256" key="2">
    <source>
        <dbReference type="ARBA" id="ARBA00022723"/>
    </source>
</evidence>
<reference evidence="7" key="1">
    <citation type="submission" date="2011-01" db="EMBL/GenBank/DDBJ databases">
        <title>Complete sequence of chromosome of Acidobacterium sp. MP5ACTX9.</title>
        <authorList>
            <consortium name="US DOE Joint Genome Institute"/>
            <person name="Lucas S."/>
            <person name="Copeland A."/>
            <person name="Lapidus A."/>
            <person name="Cheng J.-F."/>
            <person name="Goodwin L."/>
            <person name="Pitluck S."/>
            <person name="Teshima H."/>
            <person name="Detter J.C."/>
            <person name="Han C."/>
            <person name="Tapia R."/>
            <person name="Land M."/>
            <person name="Hauser L."/>
            <person name="Kyrpides N."/>
            <person name="Ivanova N."/>
            <person name="Ovchinnikova G."/>
            <person name="Pagani I."/>
            <person name="Rawat S.R."/>
            <person name="Mannisto M."/>
            <person name="Haggblom M.M."/>
            <person name="Woyke T."/>
        </authorList>
    </citation>
    <scope>NUCLEOTIDE SEQUENCE [LARGE SCALE GENOMIC DNA]</scope>
    <source>
        <strain evidence="7">MP5ACTX9</strain>
    </source>
</reference>